<evidence type="ECO:0000313" key="2">
    <source>
        <dbReference type="EMBL" id="QEV07918.1"/>
    </source>
</evidence>
<sequence>MGIPAGAAEGAPLGRAVSGAGGTAESPLTGFAPSEAPDPSPRPLGSQESAPDGSTATTATAAATNTPTTLQRPRPRRPEARLFTSCGAGPVRHPSGRAGGAADAFRPQRRFPPPPALACASSMARSRSVTIRARADGSSGAEARMFRSLSSTNLAHTSSGREEESGSVGSSDDCSGTGWRTSCQGTPAPAEGDAEGERTPERIIPIE</sequence>
<feature type="compositionally biased region" description="Low complexity" evidence="1">
    <location>
        <begin position="55"/>
        <end position="72"/>
    </location>
</feature>
<dbReference type="Proteomes" id="UP000326041">
    <property type="component" value="Chromosome"/>
</dbReference>
<feature type="region of interest" description="Disordered" evidence="1">
    <location>
        <begin position="151"/>
        <end position="207"/>
    </location>
</feature>
<feature type="region of interest" description="Disordered" evidence="1">
    <location>
        <begin position="1"/>
        <end position="125"/>
    </location>
</feature>
<protein>
    <submittedName>
        <fullName evidence="2">Uncharacterized protein</fullName>
    </submittedName>
</protein>
<organism evidence="2 3">
    <name type="scientific">Streptomyces prasinus</name>
    <dbReference type="NCBI Taxonomy" id="67345"/>
    <lineage>
        <taxon>Bacteria</taxon>
        <taxon>Bacillati</taxon>
        <taxon>Actinomycetota</taxon>
        <taxon>Actinomycetes</taxon>
        <taxon>Kitasatosporales</taxon>
        <taxon>Streptomycetaceae</taxon>
        <taxon>Streptomyces</taxon>
    </lineage>
</organism>
<proteinExistence type="predicted"/>
<dbReference type="EMBL" id="CP023697">
    <property type="protein sequence ID" value="QEV07918.1"/>
    <property type="molecule type" value="Genomic_DNA"/>
</dbReference>
<gene>
    <name evidence="2" type="ORF">CP972_21815</name>
</gene>
<name>A0ABX6B0R7_9ACTN</name>
<evidence type="ECO:0000256" key="1">
    <source>
        <dbReference type="SAM" id="MobiDB-lite"/>
    </source>
</evidence>
<feature type="compositionally biased region" description="Low complexity" evidence="1">
    <location>
        <begin position="166"/>
        <end position="178"/>
    </location>
</feature>
<accession>A0ABX6B0R7</accession>
<reference evidence="2 3" key="1">
    <citation type="submission" date="2017-09" db="EMBL/GenBank/DDBJ databases">
        <authorList>
            <person name="Lee N."/>
            <person name="Cho B.-K."/>
        </authorList>
    </citation>
    <scope>NUCLEOTIDE SEQUENCE [LARGE SCALE GENOMIC DNA]</scope>
    <source>
        <strain evidence="2 3">ATCC 13879</strain>
    </source>
</reference>
<keyword evidence="3" id="KW-1185">Reference proteome</keyword>
<evidence type="ECO:0000313" key="3">
    <source>
        <dbReference type="Proteomes" id="UP000326041"/>
    </source>
</evidence>